<dbReference type="EC" id="2.7.7.13" evidence="2"/>
<dbReference type="SUPFAM" id="SSF51182">
    <property type="entry name" value="RmlC-like cupins"/>
    <property type="match status" value="1"/>
</dbReference>
<name>A0A841LV59_9HYPH</name>
<evidence type="ECO:0000259" key="11">
    <source>
        <dbReference type="Pfam" id="PF22640"/>
    </source>
</evidence>
<dbReference type="CDD" id="cd02213">
    <property type="entry name" value="cupin_PMI_typeII_C"/>
    <property type="match status" value="1"/>
</dbReference>
<sequence>MSFVPVIISGGVGSRLWPLSRDAHPKPFIDLPQGGTLIGRTYERASALQGVKEIITVTNRDFLFLTLDAYGNSKAKSEGDIFLLEPQGRDTAAAVALATLHAKSAFGDDTTLLILPSDHLIQDQEAFSKGVEQAKKLAATGRIITFGIVPESPETGFGYLETDQENVLRFVEKPDEATARSYVESGRYFWNSGMFCFQADAMIAAMREHCPDVLKGAEAALAKARSGHQGGAETFEIDKELFAATPAISIDYAVMEKQQNIACVPLDCGWSDIGSWSAMAELVEPDQDGNRVNGEAVLENTHGSFVYSEDRLVSLIGVDDLLVVDTADALLVTHKDNAQQVRNVYNRLKKQGHEAAQLHRTAHRPWGSYTILEEGDNFKIKRIVVKPGRRLSLQSHHHRSEHWIVVSGTAKVTNGDDEILLTTNQSTYIPCGHKHRLENPGILPLVLIEVQSGEYLGEDDIVRFDDMYGRS</sequence>
<proteinExistence type="inferred from homology"/>
<evidence type="ECO:0000313" key="13">
    <source>
        <dbReference type="Proteomes" id="UP000555393"/>
    </source>
</evidence>
<gene>
    <name evidence="12" type="ORF">FHS77_000931</name>
</gene>
<dbReference type="GO" id="GO:0005525">
    <property type="term" value="F:GTP binding"/>
    <property type="evidence" value="ECO:0007669"/>
    <property type="project" value="UniProtKB-KW"/>
</dbReference>
<feature type="domain" description="Mannose-6-phosphate isomerase type II C-terminal" evidence="10">
    <location>
        <begin position="352"/>
        <end position="466"/>
    </location>
</feature>
<dbReference type="EMBL" id="JACIIU010000003">
    <property type="protein sequence ID" value="MBB6260397.1"/>
    <property type="molecule type" value="Genomic_DNA"/>
</dbReference>
<evidence type="ECO:0000256" key="3">
    <source>
        <dbReference type="ARBA" id="ARBA00022679"/>
    </source>
</evidence>
<comment type="similarity">
    <text evidence="1 8">Belongs to the mannose-6-phosphate isomerase type 2 family.</text>
</comment>
<feature type="domain" description="Nucleotidyl transferase" evidence="9">
    <location>
        <begin position="5"/>
        <end position="283"/>
    </location>
</feature>
<evidence type="ECO:0000313" key="12">
    <source>
        <dbReference type="EMBL" id="MBB6260397.1"/>
    </source>
</evidence>
<dbReference type="InterPro" id="IPR029044">
    <property type="entry name" value="Nucleotide-diphossugar_trans"/>
</dbReference>
<keyword evidence="4 12" id="KW-0548">Nucleotidyltransferase</keyword>
<dbReference type="InterPro" id="IPR051161">
    <property type="entry name" value="Mannose-6P_isomerase_type2"/>
</dbReference>
<dbReference type="Proteomes" id="UP000555393">
    <property type="component" value="Unassembled WGS sequence"/>
</dbReference>
<keyword evidence="5" id="KW-0547">Nucleotide-binding</keyword>
<evidence type="ECO:0000259" key="9">
    <source>
        <dbReference type="Pfam" id="PF00483"/>
    </source>
</evidence>
<evidence type="ECO:0000256" key="6">
    <source>
        <dbReference type="ARBA" id="ARBA00023134"/>
    </source>
</evidence>
<keyword evidence="3 12" id="KW-0808">Transferase</keyword>
<accession>A0A841LV59</accession>
<evidence type="ECO:0000256" key="1">
    <source>
        <dbReference type="ARBA" id="ARBA00006115"/>
    </source>
</evidence>
<dbReference type="PANTHER" id="PTHR46390">
    <property type="entry name" value="MANNOSE-1-PHOSPHATE GUANYLYLTRANSFERASE"/>
    <property type="match status" value="1"/>
</dbReference>
<feature type="domain" description="MannoseP isomerase/GMP-like beta-helix" evidence="11">
    <location>
        <begin position="294"/>
        <end position="348"/>
    </location>
</feature>
<evidence type="ECO:0000256" key="2">
    <source>
        <dbReference type="ARBA" id="ARBA00012387"/>
    </source>
</evidence>
<dbReference type="Pfam" id="PF01050">
    <property type="entry name" value="MannoseP_isomer"/>
    <property type="match status" value="1"/>
</dbReference>
<dbReference type="InterPro" id="IPR014710">
    <property type="entry name" value="RmlC-like_jellyroll"/>
</dbReference>
<dbReference type="GO" id="GO:0009298">
    <property type="term" value="P:GDP-mannose biosynthetic process"/>
    <property type="evidence" value="ECO:0007669"/>
    <property type="project" value="TreeGrafter"/>
</dbReference>
<dbReference type="GO" id="GO:0004475">
    <property type="term" value="F:mannose-1-phosphate guanylyltransferase (GTP) activity"/>
    <property type="evidence" value="ECO:0007669"/>
    <property type="project" value="UniProtKB-EC"/>
</dbReference>
<dbReference type="Pfam" id="PF22640">
    <property type="entry name" value="ManC_GMP_beta-helix"/>
    <property type="match status" value="1"/>
</dbReference>
<dbReference type="InterPro" id="IPR054566">
    <property type="entry name" value="ManC/GMP-like_b-helix"/>
</dbReference>
<dbReference type="InterPro" id="IPR006375">
    <property type="entry name" value="Man1P_GuaTrfase/Man6P_Isoase"/>
</dbReference>
<dbReference type="Gene3D" id="2.60.120.10">
    <property type="entry name" value="Jelly Rolls"/>
    <property type="match status" value="1"/>
</dbReference>
<evidence type="ECO:0000256" key="4">
    <source>
        <dbReference type="ARBA" id="ARBA00022695"/>
    </source>
</evidence>
<protein>
    <recommendedName>
        <fullName evidence="2">mannose-1-phosphate guanylyltransferase</fullName>
        <ecNumber evidence="2">2.7.7.13</ecNumber>
    </recommendedName>
</protein>
<dbReference type="InterPro" id="IPR049577">
    <property type="entry name" value="GMPP_N"/>
</dbReference>
<evidence type="ECO:0000259" key="10">
    <source>
        <dbReference type="Pfam" id="PF01050"/>
    </source>
</evidence>
<dbReference type="NCBIfam" id="TIGR01479">
    <property type="entry name" value="GMP_PMI"/>
    <property type="match status" value="1"/>
</dbReference>
<reference evidence="12 13" key="1">
    <citation type="submission" date="2020-08" db="EMBL/GenBank/DDBJ databases">
        <title>Genomic Encyclopedia of Type Strains, Phase IV (KMG-IV): sequencing the most valuable type-strain genomes for metagenomic binning, comparative biology and taxonomic classification.</title>
        <authorList>
            <person name="Goeker M."/>
        </authorList>
    </citation>
    <scope>NUCLEOTIDE SEQUENCE [LARGE SCALE GENOMIC DNA]</scope>
    <source>
        <strain evidence="12 13">DSM 22336</strain>
    </source>
</reference>
<keyword evidence="6" id="KW-0342">GTP-binding</keyword>
<evidence type="ECO:0000256" key="8">
    <source>
        <dbReference type="RuleBase" id="RU004190"/>
    </source>
</evidence>
<dbReference type="SUPFAM" id="SSF53448">
    <property type="entry name" value="Nucleotide-diphospho-sugar transferases"/>
    <property type="match status" value="1"/>
</dbReference>
<evidence type="ECO:0000256" key="5">
    <source>
        <dbReference type="ARBA" id="ARBA00022741"/>
    </source>
</evidence>
<dbReference type="InterPro" id="IPR005835">
    <property type="entry name" value="NTP_transferase_dom"/>
</dbReference>
<dbReference type="InterPro" id="IPR001538">
    <property type="entry name" value="Man6P_isomerase-2_C"/>
</dbReference>
<dbReference type="FunFam" id="2.60.120.10:FF:000032">
    <property type="entry name" value="Mannose-1-phosphate guanylyltransferase/mannose-6-phosphate isomerase"/>
    <property type="match status" value="1"/>
</dbReference>
<dbReference type="FunFam" id="3.90.550.10:FF:000046">
    <property type="entry name" value="Mannose-1-phosphate guanylyltransferase (GDP)"/>
    <property type="match status" value="1"/>
</dbReference>
<comment type="catalytic activity">
    <reaction evidence="7">
        <text>alpha-D-mannose 1-phosphate + GTP + H(+) = GDP-alpha-D-mannose + diphosphate</text>
        <dbReference type="Rhea" id="RHEA:15229"/>
        <dbReference type="ChEBI" id="CHEBI:15378"/>
        <dbReference type="ChEBI" id="CHEBI:33019"/>
        <dbReference type="ChEBI" id="CHEBI:37565"/>
        <dbReference type="ChEBI" id="CHEBI:57527"/>
        <dbReference type="ChEBI" id="CHEBI:58409"/>
        <dbReference type="EC" id="2.7.7.13"/>
    </reaction>
</comment>
<dbReference type="Pfam" id="PF00483">
    <property type="entry name" value="NTP_transferase"/>
    <property type="match status" value="1"/>
</dbReference>
<dbReference type="InterPro" id="IPR011051">
    <property type="entry name" value="RmlC_Cupin_sf"/>
</dbReference>
<evidence type="ECO:0000256" key="7">
    <source>
        <dbReference type="ARBA" id="ARBA00047343"/>
    </source>
</evidence>
<dbReference type="AlphaFoldDB" id="A0A841LV59"/>
<keyword evidence="13" id="KW-1185">Reference proteome</keyword>
<dbReference type="PANTHER" id="PTHR46390:SF1">
    <property type="entry name" value="MANNOSE-1-PHOSPHATE GUANYLYLTRANSFERASE"/>
    <property type="match status" value="1"/>
</dbReference>
<comment type="caution">
    <text evidence="12">The sequence shown here is derived from an EMBL/GenBank/DDBJ whole genome shotgun (WGS) entry which is preliminary data.</text>
</comment>
<dbReference type="Gene3D" id="3.90.550.10">
    <property type="entry name" value="Spore Coat Polysaccharide Biosynthesis Protein SpsA, Chain A"/>
    <property type="match status" value="1"/>
</dbReference>
<dbReference type="RefSeq" id="WP_184220692.1">
    <property type="nucleotide sequence ID" value="NZ_JACIIU010000003.1"/>
</dbReference>
<dbReference type="GO" id="GO:0000271">
    <property type="term" value="P:polysaccharide biosynthetic process"/>
    <property type="evidence" value="ECO:0007669"/>
    <property type="project" value="InterPro"/>
</dbReference>
<dbReference type="CDD" id="cd02509">
    <property type="entry name" value="GDP-M1P_Guanylyltransferase"/>
    <property type="match status" value="1"/>
</dbReference>
<organism evidence="12 13">
    <name type="scientific">Paenochrobactrum gallinarii</name>
    <dbReference type="NCBI Taxonomy" id="643673"/>
    <lineage>
        <taxon>Bacteria</taxon>
        <taxon>Pseudomonadati</taxon>
        <taxon>Pseudomonadota</taxon>
        <taxon>Alphaproteobacteria</taxon>
        <taxon>Hyphomicrobiales</taxon>
        <taxon>Brucellaceae</taxon>
        <taxon>Paenochrobactrum</taxon>
    </lineage>
</organism>